<name>A0AAN6DRZ7_9EURO</name>
<dbReference type="AlphaFoldDB" id="A0AAN6DRZ7"/>
<dbReference type="EMBL" id="MU404359">
    <property type="protein sequence ID" value="KAI1610127.1"/>
    <property type="molecule type" value="Genomic_DNA"/>
</dbReference>
<feature type="compositionally biased region" description="Basic and acidic residues" evidence="1">
    <location>
        <begin position="9"/>
        <end position="23"/>
    </location>
</feature>
<comment type="caution">
    <text evidence="2">The sequence shown here is derived from an EMBL/GenBank/DDBJ whole genome shotgun (WGS) entry which is preliminary data.</text>
</comment>
<evidence type="ECO:0000313" key="3">
    <source>
        <dbReference type="Proteomes" id="UP001203852"/>
    </source>
</evidence>
<dbReference type="Proteomes" id="UP001203852">
    <property type="component" value="Unassembled WGS sequence"/>
</dbReference>
<organism evidence="2 3">
    <name type="scientific">Exophiala viscosa</name>
    <dbReference type="NCBI Taxonomy" id="2486360"/>
    <lineage>
        <taxon>Eukaryota</taxon>
        <taxon>Fungi</taxon>
        <taxon>Dikarya</taxon>
        <taxon>Ascomycota</taxon>
        <taxon>Pezizomycotina</taxon>
        <taxon>Eurotiomycetes</taxon>
        <taxon>Chaetothyriomycetidae</taxon>
        <taxon>Chaetothyriales</taxon>
        <taxon>Herpotrichiellaceae</taxon>
        <taxon>Exophiala</taxon>
    </lineage>
</organism>
<feature type="compositionally biased region" description="Basic and acidic residues" evidence="1">
    <location>
        <begin position="152"/>
        <end position="168"/>
    </location>
</feature>
<gene>
    <name evidence="2" type="ORF">EDD36DRAFT_64645</name>
</gene>
<evidence type="ECO:0000256" key="1">
    <source>
        <dbReference type="SAM" id="MobiDB-lite"/>
    </source>
</evidence>
<feature type="compositionally biased region" description="Low complexity" evidence="1">
    <location>
        <begin position="113"/>
        <end position="131"/>
    </location>
</feature>
<feature type="region of interest" description="Disordered" evidence="1">
    <location>
        <begin position="1"/>
        <end position="188"/>
    </location>
</feature>
<evidence type="ECO:0000313" key="2">
    <source>
        <dbReference type="EMBL" id="KAI1610127.1"/>
    </source>
</evidence>
<protein>
    <submittedName>
        <fullName evidence="2">Uncharacterized protein</fullName>
    </submittedName>
</protein>
<accession>A0AAN6DRZ7</accession>
<sequence>MASPPSSWQDRRFMFPAGKEVHQGSRRYSGSKGSESDMTLSPTVSNTGPPPPAPTPATELPPDLEPASTGRIHPPWEGDRRFMFPAGKEVHQPTVRRGSQSSEKSADNAGAIRTSASPPASSGGGIAAALAGRRRSSASNQGVFSGLMGTRSGKEHYDERRQGWEDMKSPGGIGGFFSNLVSKPADKK</sequence>
<feature type="compositionally biased region" description="Polar residues" evidence="1">
    <location>
        <begin position="26"/>
        <end position="47"/>
    </location>
</feature>
<reference evidence="2" key="1">
    <citation type="journal article" date="2022" name="bioRxiv">
        <title>Deciphering the potential niche of two novel black yeast fungi from a biological soil crust based on their genomes, phenotypes, and melanin regulation.</title>
        <authorList>
            <consortium name="DOE Joint Genome Institute"/>
            <person name="Carr E.C."/>
            <person name="Barton Q."/>
            <person name="Grambo S."/>
            <person name="Sullivan M."/>
            <person name="Renfro C.M."/>
            <person name="Kuo A."/>
            <person name="Pangilinan J."/>
            <person name="Lipzen A."/>
            <person name="Keymanesh K."/>
            <person name="Savage E."/>
            <person name="Barry K."/>
            <person name="Grigoriev I.V."/>
            <person name="Riekhof W.R."/>
            <person name="Harris S.S."/>
        </authorList>
    </citation>
    <scope>NUCLEOTIDE SEQUENCE</scope>
    <source>
        <strain evidence="2">JF 03-4F</strain>
    </source>
</reference>
<keyword evidence="3" id="KW-1185">Reference proteome</keyword>
<proteinExistence type="predicted"/>